<evidence type="ECO:0000313" key="2">
    <source>
        <dbReference type="Proteomes" id="UP000515472"/>
    </source>
</evidence>
<evidence type="ECO:0000313" key="1">
    <source>
        <dbReference type="EMBL" id="BCO11225.1"/>
    </source>
</evidence>
<reference evidence="1 2" key="1">
    <citation type="submission" date="2020-06" db="EMBL/GenBank/DDBJ databases">
        <title>Interaction of electrochemicaly active bacteria, Geobacter bremensis R4 on different carbon anode.</title>
        <authorList>
            <person name="Meng L."/>
            <person name="Yoshida N."/>
        </authorList>
    </citation>
    <scope>NUCLEOTIDE SEQUENCE [LARGE SCALE GENOMIC DNA]</scope>
    <source>
        <strain evidence="1 2">R4</strain>
    </source>
</reference>
<dbReference type="EMBL" id="AP023213">
    <property type="protein sequence ID" value="BCO11225.1"/>
    <property type="molecule type" value="Genomic_DNA"/>
</dbReference>
<name>A0A7R7FRY0_9BACT</name>
<dbReference type="AlphaFoldDB" id="A0A7R7FRY0"/>
<protein>
    <submittedName>
        <fullName evidence="1">Uncharacterized protein</fullName>
    </submittedName>
</protein>
<organism evidence="1 2">
    <name type="scientific">Citrifermentans bremense</name>
    <dbReference type="NCBI Taxonomy" id="60035"/>
    <lineage>
        <taxon>Bacteria</taxon>
        <taxon>Pseudomonadati</taxon>
        <taxon>Thermodesulfobacteriota</taxon>
        <taxon>Desulfuromonadia</taxon>
        <taxon>Geobacterales</taxon>
        <taxon>Geobacteraceae</taxon>
        <taxon>Citrifermentans</taxon>
    </lineage>
</organism>
<keyword evidence="2" id="KW-1185">Reference proteome</keyword>
<gene>
    <name evidence="1" type="ORF">GEOBRER4_n0926</name>
</gene>
<sequence>MSAVCLSALFLPDIKNYLKSFEIMSVKPESTYHCEMEATESKTVF</sequence>
<dbReference type="Proteomes" id="UP000515472">
    <property type="component" value="Chromosome"/>
</dbReference>
<proteinExistence type="predicted"/>
<accession>A0A7R7FRY0</accession>